<name>A0ABN3F3I2_9ACTN</name>
<evidence type="ECO:0000256" key="1">
    <source>
        <dbReference type="SAM" id="Phobius"/>
    </source>
</evidence>
<keyword evidence="1" id="KW-0812">Transmembrane</keyword>
<gene>
    <name evidence="2" type="ORF">GCM10010430_81500</name>
</gene>
<evidence type="ECO:0000313" key="2">
    <source>
        <dbReference type="EMBL" id="GAA2284807.1"/>
    </source>
</evidence>
<keyword evidence="3" id="KW-1185">Reference proteome</keyword>
<protein>
    <submittedName>
        <fullName evidence="2">Uncharacterized protein</fullName>
    </submittedName>
</protein>
<dbReference type="EMBL" id="BAAATR010000161">
    <property type="protein sequence ID" value="GAA2284807.1"/>
    <property type="molecule type" value="Genomic_DNA"/>
</dbReference>
<comment type="caution">
    <text evidence="2">The sequence shown here is derived from an EMBL/GenBank/DDBJ whole genome shotgun (WGS) entry which is preliminary data.</text>
</comment>
<keyword evidence="1" id="KW-1133">Transmembrane helix</keyword>
<reference evidence="2 3" key="1">
    <citation type="journal article" date="2019" name="Int. J. Syst. Evol. Microbiol.">
        <title>The Global Catalogue of Microorganisms (GCM) 10K type strain sequencing project: providing services to taxonomists for standard genome sequencing and annotation.</title>
        <authorList>
            <consortium name="The Broad Institute Genomics Platform"/>
            <consortium name="The Broad Institute Genome Sequencing Center for Infectious Disease"/>
            <person name="Wu L."/>
            <person name="Ma J."/>
        </authorList>
    </citation>
    <scope>NUCLEOTIDE SEQUENCE [LARGE SCALE GENOMIC DNA]</scope>
    <source>
        <strain evidence="2 3">JCM 7356</strain>
    </source>
</reference>
<keyword evidence="1" id="KW-0472">Membrane</keyword>
<proteinExistence type="predicted"/>
<accession>A0ABN3F3I2</accession>
<feature type="transmembrane region" description="Helical" evidence="1">
    <location>
        <begin position="6"/>
        <end position="23"/>
    </location>
</feature>
<evidence type="ECO:0000313" key="3">
    <source>
        <dbReference type="Proteomes" id="UP001500305"/>
    </source>
</evidence>
<dbReference type="Proteomes" id="UP001500305">
    <property type="component" value="Unassembled WGS sequence"/>
</dbReference>
<organism evidence="2 3">
    <name type="scientific">Kitasatospora cystarginea</name>
    <dbReference type="NCBI Taxonomy" id="58350"/>
    <lineage>
        <taxon>Bacteria</taxon>
        <taxon>Bacillati</taxon>
        <taxon>Actinomycetota</taxon>
        <taxon>Actinomycetes</taxon>
        <taxon>Kitasatosporales</taxon>
        <taxon>Streptomycetaceae</taxon>
        <taxon>Kitasatospora</taxon>
    </lineage>
</organism>
<sequence length="51" mass="5635">MGPVGWAPVVVLVVGGAVAWLMLRYPGGWRYAFSAEYAENRRDPDGVRGKR</sequence>